<keyword evidence="2" id="KW-0169">Cobalamin biosynthesis</keyword>
<dbReference type="OrthoDB" id="9780707at2"/>
<dbReference type="PANTHER" id="PTHR36925:SF1">
    <property type="entry name" value="COBALT-PRECORRIN-6A REDUCTASE"/>
    <property type="match status" value="1"/>
</dbReference>
<dbReference type="GO" id="GO:0009236">
    <property type="term" value="P:cobalamin biosynthetic process"/>
    <property type="evidence" value="ECO:0007669"/>
    <property type="project" value="UniProtKB-UniPathway"/>
</dbReference>
<reference evidence="5 6" key="1">
    <citation type="submission" date="2017-02" db="EMBL/GenBank/DDBJ databases">
        <authorList>
            <person name="Peterson S.W."/>
        </authorList>
    </citation>
    <scope>NUCLEOTIDE SEQUENCE [LARGE SCALE GENOMIC DNA]</scope>
    <source>
        <strain evidence="5 6">ATCC 17233</strain>
    </source>
</reference>
<dbReference type="InterPro" id="IPR003723">
    <property type="entry name" value="Precorrin-6x_reduct"/>
</dbReference>
<organism evidence="5 6">
    <name type="scientific">Eubacterium ruminantium</name>
    <dbReference type="NCBI Taxonomy" id="42322"/>
    <lineage>
        <taxon>Bacteria</taxon>
        <taxon>Bacillati</taxon>
        <taxon>Bacillota</taxon>
        <taxon>Clostridia</taxon>
        <taxon>Eubacteriales</taxon>
        <taxon>Eubacteriaceae</taxon>
        <taxon>Eubacterium</taxon>
    </lineage>
</organism>
<dbReference type="EMBL" id="FUXA01000003">
    <property type="protein sequence ID" value="SJZ38692.1"/>
    <property type="molecule type" value="Genomic_DNA"/>
</dbReference>
<evidence type="ECO:0000256" key="3">
    <source>
        <dbReference type="ARBA" id="ARBA00023002"/>
    </source>
</evidence>
<evidence type="ECO:0000313" key="6">
    <source>
        <dbReference type="Proteomes" id="UP000189857"/>
    </source>
</evidence>
<keyword evidence="3" id="KW-0560">Oxidoreductase</keyword>
<dbReference type="UniPathway" id="UPA00148"/>
<evidence type="ECO:0000313" key="5">
    <source>
        <dbReference type="EMBL" id="SJZ38692.1"/>
    </source>
</evidence>
<dbReference type="AlphaFoldDB" id="A0A1T4K8D3"/>
<proteinExistence type="predicted"/>
<dbReference type="Pfam" id="PF02571">
    <property type="entry name" value="CbiJ"/>
    <property type="match status" value="1"/>
</dbReference>
<dbReference type="Proteomes" id="UP000189857">
    <property type="component" value="Unassembled WGS sequence"/>
</dbReference>
<sequence length="281" mass="31306">MNILIFGGTTEGRVLSKKLAEKKKAEDSITVCVASDYGEKMMNNIPVNIHVGRLDKDQMIQFIEDGNYETIIDATHPFATEVTENIKSSCKECDRRYIRLKRDEEKVSGQESDNILYCNSCIDAAEKLEALTRDSSDVGNSSDAGNKLRMLTRDSSDAEEKRKNVLLTTGSKELQCFVDSVDVKKLYVRVIPSDESINKALSSGISEDHIIAMMGPFSEETNIEHIQKYEIKYLVTKESGSGSGFHNKISAASKEGVTVLVIRRPDDNGYSISEVIDLMTR</sequence>
<evidence type="ECO:0000256" key="4">
    <source>
        <dbReference type="SAM" id="MobiDB-lite"/>
    </source>
</evidence>
<feature type="compositionally biased region" description="Basic and acidic residues" evidence="4">
    <location>
        <begin position="151"/>
        <end position="160"/>
    </location>
</feature>
<gene>
    <name evidence="5" type="ORF">SAMN02745110_00252</name>
</gene>
<dbReference type="PROSITE" id="PS51014">
    <property type="entry name" value="COBK_CBIJ"/>
    <property type="match status" value="1"/>
</dbReference>
<comment type="pathway">
    <text evidence="1">Cofactor biosynthesis; adenosylcobalamin biosynthesis.</text>
</comment>
<dbReference type="RefSeq" id="WP_078785929.1">
    <property type="nucleotide sequence ID" value="NZ_FMTO01000002.1"/>
</dbReference>
<evidence type="ECO:0000256" key="1">
    <source>
        <dbReference type="ARBA" id="ARBA00004953"/>
    </source>
</evidence>
<name>A0A1T4K8D3_9FIRM</name>
<dbReference type="PANTHER" id="PTHR36925">
    <property type="entry name" value="COBALT-PRECORRIN-6A REDUCTASE"/>
    <property type="match status" value="1"/>
</dbReference>
<feature type="region of interest" description="Disordered" evidence="4">
    <location>
        <begin position="133"/>
        <end position="160"/>
    </location>
</feature>
<protein>
    <submittedName>
        <fullName evidence="5">Precorrin-6A/cobalt-precorrin-6A reductase</fullName>
    </submittedName>
</protein>
<accession>A0A1T4K8D3</accession>
<evidence type="ECO:0000256" key="2">
    <source>
        <dbReference type="ARBA" id="ARBA00022573"/>
    </source>
</evidence>
<keyword evidence="6" id="KW-1185">Reference proteome</keyword>
<dbReference type="GO" id="GO:0016994">
    <property type="term" value="F:precorrin-6A reductase activity"/>
    <property type="evidence" value="ECO:0007669"/>
    <property type="project" value="InterPro"/>
</dbReference>